<accession>A0A0A9E5P6</accession>
<proteinExistence type="predicted"/>
<reference evidence="2" key="2">
    <citation type="journal article" date="2015" name="Data Brief">
        <title>Shoot transcriptome of the giant reed, Arundo donax.</title>
        <authorList>
            <person name="Barrero R.A."/>
            <person name="Guerrero F.D."/>
            <person name="Moolhuijzen P."/>
            <person name="Goolsby J.A."/>
            <person name="Tidwell J."/>
            <person name="Bellgard S.E."/>
            <person name="Bellgard M.I."/>
        </authorList>
    </citation>
    <scope>NUCLEOTIDE SEQUENCE</scope>
    <source>
        <tissue evidence="2">Shoot tissue taken approximately 20 cm above the soil surface</tissue>
    </source>
</reference>
<feature type="compositionally biased region" description="Polar residues" evidence="1">
    <location>
        <begin position="22"/>
        <end position="31"/>
    </location>
</feature>
<organism evidence="2">
    <name type="scientific">Arundo donax</name>
    <name type="common">Giant reed</name>
    <name type="synonym">Donax arundinaceus</name>
    <dbReference type="NCBI Taxonomy" id="35708"/>
    <lineage>
        <taxon>Eukaryota</taxon>
        <taxon>Viridiplantae</taxon>
        <taxon>Streptophyta</taxon>
        <taxon>Embryophyta</taxon>
        <taxon>Tracheophyta</taxon>
        <taxon>Spermatophyta</taxon>
        <taxon>Magnoliopsida</taxon>
        <taxon>Liliopsida</taxon>
        <taxon>Poales</taxon>
        <taxon>Poaceae</taxon>
        <taxon>PACMAD clade</taxon>
        <taxon>Arundinoideae</taxon>
        <taxon>Arundineae</taxon>
        <taxon>Arundo</taxon>
    </lineage>
</organism>
<sequence length="31" mass="3260">MDAAQTAQPEQDTGSRLAKIGGSTTRIDQLV</sequence>
<protein>
    <submittedName>
        <fullName evidence="2">NAC020</fullName>
    </submittedName>
</protein>
<reference evidence="2" key="1">
    <citation type="submission" date="2014-09" db="EMBL/GenBank/DDBJ databases">
        <authorList>
            <person name="Magalhaes I.L.F."/>
            <person name="Oliveira U."/>
            <person name="Santos F.R."/>
            <person name="Vidigal T.H.D.A."/>
            <person name="Brescovit A.D."/>
            <person name="Santos A.J."/>
        </authorList>
    </citation>
    <scope>NUCLEOTIDE SEQUENCE</scope>
    <source>
        <tissue evidence="2">Shoot tissue taken approximately 20 cm above the soil surface</tissue>
    </source>
</reference>
<dbReference type="AlphaFoldDB" id="A0A0A9E5P6"/>
<feature type="compositionally biased region" description="Polar residues" evidence="1">
    <location>
        <begin position="1"/>
        <end position="14"/>
    </location>
</feature>
<evidence type="ECO:0000313" key="2">
    <source>
        <dbReference type="EMBL" id="JAD91307.1"/>
    </source>
</evidence>
<feature type="region of interest" description="Disordered" evidence="1">
    <location>
        <begin position="1"/>
        <end position="31"/>
    </location>
</feature>
<name>A0A0A9E5P6_ARUDO</name>
<dbReference type="EMBL" id="GBRH01206588">
    <property type="protein sequence ID" value="JAD91307.1"/>
    <property type="molecule type" value="Transcribed_RNA"/>
</dbReference>
<evidence type="ECO:0000256" key="1">
    <source>
        <dbReference type="SAM" id="MobiDB-lite"/>
    </source>
</evidence>